<name>X1FG93_9ZZZZ</name>
<reference evidence="1" key="1">
    <citation type="journal article" date="2014" name="Front. Microbiol.">
        <title>High frequency of phylogenetically diverse reductive dehalogenase-homologous genes in deep subseafloor sedimentary metagenomes.</title>
        <authorList>
            <person name="Kawai M."/>
            <person name="Futagami T."/>
            <person name="Toyoda A."/>
            <person name="Takaki Y."/>
            <person name="Nishi S."/>
            <person name="Hori S."/>
            <person name="Arai W."/>
            <person name="Tsubouchi T."/>
            <person name="Morono Y."/>
            <person name="Uchiyama I."/>
            <person name="Ito T."/>
            <person name="Fujiyama A."/>
            <person name="Inagaki F."/>
            <person name="Takami H."/>
        </authorList>
    </citation>
    <scope>NUCLEOTIDE SEQUENCE</scope>
    <source>
        <strain evidence="1">Expedition CK06-06</strain>
    </source>
</reference>
<feature type="non-terminal residue" evidence="1">
    <location>
        <position position="55"/>
    </location>
</feature>
<feature type="non-terminal residue" evidence="1">
    <location>
        <position position="1"/>
    </location>
</feature>
<gene>
    <name evidence="1" type="ORF">S01H4_66918</name>
</gene>
<accession>X1FG93</accession>
<dbReference type="AlphaFoldDB" id="X1FG93"/>
<protein>
    <submittedName>
        <fullName evidence="1">Uncharacterized protein</fullName>
    </submittedName>
</protein>
<dbReference type="EMBL" id="BART01041724">
    <property type="protein sequence ID" value="GAH28434.1"/>
    <property type="molecule type" value="Genomic_DNA"/>
</dbReference>
<evidence type="ECO:0000313" key="1">
    <source>
        <dbReference type="EMBL" id="GAH28434.1"/>
    </source>
</evidence>
<sequence length="55" mass="6078">EVNKEGEGENNSFNTSKSMKIAREENMIKGEVAYLKDSGNREVVTIAGEERDDAS</sequence>
<comment type="caution">
    <text evidence="1">The sequence shown here is derived from an EMBL/GenBank/DDBJ whole genome shotgun (WGS) entry which is preliminary data.</text>
</comment>
<organism evidence="1">
    <name type="scientific">marine sediment metagenome</name>
    <dbReference type="NCBI Taxonomy" id="412755"/>
    <lineage>
        <taxon>unclassified sequences</taxon>
        <taxon>metagenomes</taxon>
        <taxon>ecological metagenomes</taxon>
    </lineage>
</organism>
<proteinExistence type="predicted"/>